<name>B4GVK0_DROPE</name>
<dbReference type="Proteomes" id="UP000008744">
    <property type="component" value="Unassembled WGS sequence"/>
</dbReference>
<feature type="region of interest" description="Disordered" evidence="1">
    <location>
        <begin position="1"/>
        <end position="47"/>
    </location>
</feature>
<accession>B4GVK0</accession>
<proteinExistence type="predicted"/>
<feature type="compositionally biased region" description="Basic residues" evidence="1">
    <location>
        <begin position="638"/>
        <end position="648"/>
    </location>
</feature>
<gene>
    <name evidence="2" type="primary">Dper\GL14671</name>
    <name evidence="2" type="ORF">Dper_GL14671</name>
</gene>
<reference evidence="2 3" key="1">
    <citation type="journal article" date="2007" name="Nature">
        <title>Evolution of genes and genomes on the Drosophila phylogeny.</title>
        <authorList>
            <consortium name="Drosophila 12 Genomes Consortium"/>
            <person name="Clark A.G."/>
            <person name="Eisen M.B."/>
            <person name="Smith D.R."/>
            <person name="Bergman C.M."/>
            <person name="Oliver B."/>
            <person name="Markow T.A."/>
            <person name="Kaufman T.C."/>
            <person name="Kellis M."/>
            <person name="Gelbart W."/>
            <person name="Iyer V.N."/>
            <person name="Pollard D.A."/>
            <person name="Sackton T.B."/>
            <person name="Larracuente A.M."/>
            <person name="Singh N.D."/>
            <person name="Abad J.P."/>
            <person name="Abt D.N."/>
            <person name="Adryan B."/>
            <person name="Aguade M."/>
            <person name="Akashi H."/>
            <person name="Anderson W.W."/>
            <person name="Aquadro C.F."/>
            <person name="Ardell D.H."/>
            <person name="Arguello R."/>
            <person name="Artieri C.G."/>
            <person name="Barbash D.A."/>
            <person name="Barker D."/>
            <person name="Barsanti P."/>
            <person name="Batterham P."/>
            <person name="Batzoglou S."/>
            <person name="Begun D."/>
            <person name="Bhutkar A."/>
            <person name="Blanco E."/>
            <person name="Bosak S.A."/>
            <person name="Bradley R.K."/>
            <person name="Brand A.D."/>
            <person name="Brent M.R."/>
            <person name="Brooks A.N."/>
            <person name="Brown R.H."/>
            <person name="Butlin R.K."/>
            <person name="Caggese C."/>
            <person name="Calvi B.R."/>
            <person name="Bernardo de Carvalho A."/>
            <person name="Caspi A."/>
            <person name="Castrezana S."/>
            <person name="Celniker S.E."/>
            <person name="Chang J.L."/>
            <person name="Chapple C."/>
            <person name="Chatterji S."/>
            <person name="Chinwalla A."/>
            <person name="Civetta A."/>
            <person name="Clifton S.W."/>
            <person name="Comeron J.M."/>
            <person name="Costello J.C."/>
            <person name="Coyne J.A."/>
            <person name="Daub J."/>
            <person name="David R.G."/>
            <person name="Delcher A.L."/>
            <person name="Delehaunty K."/>
            <person name="Do C.B."/>
            <person name="Ebling H."/>
            <person name="Edwards K."/>
            <person name="Eickbush T."/>
            <person name="Evans J.D."/>
            <person name="Filipski A."/>
            <person name="Findeiss S."/>
            <person name="Freyhult E."/>
            <person name="Fulton L."/>
            <person name="Fulton R."/>
            <person name="Garcia A.C."/>
            <person name="Gardiner A."/>
            <person name="Garfield D.A."/>
            <person name="Garvin B.E."/>
            <person name="Gibson G."/>
            <person name="Gilbert D."/>
            <person name="Gnerre S."/>
            <person name="Godfrey J."/>
            <person name="Good R."/>
            <person name="Gotea V."/>
            <person name="Gravely B."/>
            <person name="Greenberg A.J."/>
            <person name="Griffiths-Jones S."/>
            <person name="Gross S."/>
            <person name="Guigo R."/>
            <person name="Gustafson E.A."/>
            <person name="Haerty W."/>
            <person name="Hahn M.W."/>
            <person name="Halligan D.L."/>
            <person name="Halpern A.L."/>
            <person name="Halter G.M."/>
            <person name="Han M.V."/>
            <person name="Heger A."/>
            <person name="Hillier L."/>
            <person name="Hinrichs A.S."/>
            <person name="Holmes I."/>
            <person name="Hoskins R.A."/>
            <person name="Hubisz M.J."/>
            <person name="Hultmark D."/>
            <person name="Huntley M.A."/>
            <person name="Jaffe D.B."/>
            <person name="Jagadeeshan S."/>
            <person name="Jeck W.R."/>
            <person name="Johnson J."/>
            <person name="Jones C.D."/>
            <person name="Jordan W.C."/>
            <person name="Karpen G.H."/>
            <person name="Kataoka E."/>
            <person name="Keightley P.D."/>
            <person name="Kheradpour P."/>
            <person name="Kirkness E.F."/>
            <person name="Koerich L.B."/>
            <person name="Kristiansen K."/>
            <person name="Kudrna D."/>
            <person name="Kulathinal R.J."/>
            <person name="Kumar S."/>
            <person name="Kwok R."/>
            <person name="Lander E."/>
            <person name="Langley C.H."/>
            <person name="Lapoint R."/>
            <person name="Lazzaro B.P."/>
            <person name="Lee S.J."/>
            <person name="Levesque L."/>
            <person name="Li R."/>
            <person name="Lin C.F."/>
            <person name="Lin M.F."/>
            <person name="Lindblad-Toh K."/>
            <person name="Llopart A."/>
            <person name="Long M."/>
            <person name="Low L."/>
            <person name="Lozovsky E."/>
            <person name="Lu J."/>
            <person name="Luo M."/>
            <person name="Machado C.A."/>
            <person name="Makalowski W."/>
            <person name="Marzo M."/>
            <person name="Matsuda M."/>
            <person name="Matzkin L."/>
            <person name="McAllister B."/>
            <person name="McBride C.S."/>
            <person name="McKernan B."/>
            <person name="McKernan K."/>
            <person name="Mendez-Lago M."/>
            <person name="Minx P."/>
            <person name="Mollenhauer M.U."/>
            <person name="Montooth K."/>
            <person name="Mount S.M."/>
            <person name="Mu X."/>
            <person name="Myers E."/>
            <person name="Negre B."/>
            <person name="Newfeld S."/>
            <person name="Nielsen R."/>
            <person name="Noor M.A."/>
            <person name="O'Grady P."/>
            <person name="Pachter L."/>
            <person name="Papaceit M."/>
            <person name="Parisi M.J."/>
            <person name="Parisi M."/>
            <person name="Parts L."/>
            <person name="Pedersen J.S."/>
            <person name="Pesole G."/>
            <person name="Phillippy A.M."/>
            <person name="Ponting C.P."/>
            <person name="Pop M."/>
            <person name="Porcelli D."/>
            <person name="Powell J.R."/>
            <person name="Prohaska S."/>
            <person name="Pruitt K."/>
            <person name="Puig M."/>
            <person name="Quesneville H."/>
            <person name="Ram K.R."/>
            <person name="Rand D."/>
            <person name="Rasmussen M.D."/>
            <person name="Reed L.K."/>
            <person name="Reenan R."/>
            <person name="Reily A."/>
            <person name="Remington K.A."/>
            <person name="Rieger T.T."/>
            <person name="Ritchie M.G."/>
            <person name="Robin C."/>
            <person name="Rogers Y.H."/>
            <person name="Rohde C."/>
            <person name="Rozas J."/>
            <person name="Rubenfield M.J."/>
            <person name="Ruiz A."/>
            <person name="Russo S."/>
            <person name="Salzberg S.L."/>
            <person name="Sanchez-Gracia A."/>
            <person name="Saranga D.J."/>
            <person name="Sato H."/>
            <person name="Schaeffer S.W."/>
            <person name="Schatz M.C."/>
            <person name="Schlenke T."/>
            <person name="Schwartz R."/>
            <person name="Segarra C."/>
            <person name="Singh R.S."/>
            <person name="Sirot L."/>
            <person name="Sirota M."/>
            <person name="Sisneros N.B."/>
            <person name="Smith C.D."/>
            <person name="Smith T.F."/>
            <person name="Spieth J."/>
            <person name="Stage D.E."/>
            <person name="Stark A."/>
            <person name="Stephan W."/>
            <person name="Strausberg R.L."/>
            <person name="Strempel S."/>
            <person name="Sturgill D."/>
            <person name="Sutton G."/>
            <person name="Sutton G.G."/>
            <person name="Tao W."/>
            <person name="Teichmann S."/>
            <person name="Tobari Y.N."/>
            <person name="Tomimura Y."/>
            <person name="Tsolas J.M."/>
            <person name="Valente V.L."/>
            <person name="Venter E."/>
            <person name="Venter J.C."/>
            <person name="Vicario S."/>
            <person name="Vieira F.G."/>
            <person name="Vilella A.J."/>
            <person name="Villasante A."/>
            <person name="Walenz B."/>
            <person name="Wang J."/>
            <person name="Wasserman M."/>
            <person name="Watts T."/>
            <person name="Wilson D."/>
            <person name="Wilson R.K."/>
            <person name="Wing R.A."/>
            <person name="Wolfner M.F."/>
            <person name="Wong A."/>
            <person name="Wong G.K."/>
            <person name="Wu C.I."/>
            <person name="Wu G."/>
            <person name="Yamamoto D."/>
            <person name="Yang H.P."/>
            <person name="Yang S.P."/>
            <person name="Yorke J.A."/>
            <person name="Yoshida K."/>
            <person name="Zdobnov E."/>
            <person name="Zhang P."/>
            <person name="Zhang Y."/>
            <person name="Zimin A.V."/>
            <person name="Baldwin J."/>
            <person name="Abdouelleil A."/>
            <person name="Abdulkadir J."/>
            <person name="Abebe A."/>
            <person name="Abera B."/>
            <person name="Abreu J."/>
            <person name="Acer S.C."/>
            <person name="Aftuck L."/>
            <person name="Alexander A."/>
            <person name="An P."/>
            <person name="Anderson E."/>
            <person name="Anderson S."/>
            <person name="Arachi H."/>
            <person name="Azer M."/>
            <person name="Bachantsang P."/>
            <person name="Barry A."/>
            <person name="Bayul T."/>
            <person name="Berlin A."/>
            <person name="Bessette D."/>
            <person name="Bloom T."/>
            <person name="Blye J."/>
            <person name="Boguslavskiy L."/>
            <person name="Bonnet C."/>
            <person name="Boukhgalter B."/>
            <person name="Bourzgui I."/>
            <person name="Brown A."/>
            <person name="Cahill P."/>
            <person name="Channer S."/>
            <person name="Cheshatsang Y."/>
            <person name="Chuda L."/>
            <person name="Citroen M."/>
            <person name="Collymore A."/>
            <person name="Cooke P."/>
            <person name="Costello M."/>
            <person name="D'Aco K."/>
            <person name="Daza R."/>
            <person name="De Haan G."/>
            <person name="DeGray S."/>
            <person name="DeMaso C."/>
            <person name="Dhargay N."/>
            <person name="Dooley K."/>
            <person name="Dooley E."/>
            <person name="Doricent M."/>
            <person name="Dorje P."/>
            <person name="Dorjee K."/>
            <person name="Dupes A."/>
            <person name="Elong R."/>
            <person name="Falk J."/>
            <person name="Farina A."/>
            <person name="Faro S."/>
            <person name="Ferguson D."/>
            <person name="Fisher S."/>
            <person name="Foley C.D."/>
            <person name="Franke A."/>
            <person name="Friedrich D."/>
            <person name="Gadbois L."/>
            <person name="Gearin G."/>
            <person name="Gearin C.R."/>
            <person name="Giannoukos G."/>
            <person name="Goode T."/>
            <person name="Graham J."/>
            <person name="Grandbois E."/>
            <person name="Grewal S."/>
            <person name="Gyaltsen K."/>
            <person name="Hafez N."/>
            <person name="Hagos B."/>
            <person name="Hall J."/>
            <person name="Henson C."/>
            <person name="Hollinger A."/>
            <person name="Honan T."/>
            <person name="Huard M.D."/>
            <person name="Hughes L."/>
            <person name="Hurhula B."/>
            <person name="Husby M.E."/>
            <person name="Kamat A."/>
            <person name="Kanga B."/>
            <person name="Kashin S."/>
            <person name="Khazanovich D."/>
            <person name="Kisner P."/>
            <person name="Lance K."/>
            <person name="Lara M."/>
            <person name="Lee W."/>
            <person name="Lennon N."/>
            <person name="Letendre F."/>
            <person name="LeVine R."/>
            <person name="Lipovsky A."/>
            <person name="Liu X."/>
            <person name="Liu J."/>
            <person name="Liu S."/>
            <person name="Lokyitsang T."/>
            <person name="Lokyitsang Y."/>
            <person name="Lubonja R."/>
            <person name="Lui A."/>
            <person name="MacDonald P."/>
            <person name="Magnisalis V."/>
            <person name="Maru K."/>
            <person name="Matthews C."/>
            <person name="McCusker W."/>
            <person name="McDonough S."/>
            <person name="Mehta T."/>
            <person name="Meldrim J."/>
            <person name="Meneus L."/>
            <person name="Mihai O."/>
            <person name="Mihalev A."/>
            <person name="Mihova T."/>
            <person name="Mittelman R."/>
            <person name="Mlenga V."/>
            <person name="Montmayeur A."/>
            <person name="Mulrain L."/>
            <person name="Navidi A."/>
            <person name="Naylor J."/>
            <person name="Negash T."/>
            <person name="Nguyen T."/>
            <person name="Nguyen N."/>
            <person name="Nicol R."/>
            <person name="Norbu C."/>
            <person name="Norbu N."/>
            <person name="Novod N."/>
            <person name="O'Neill B."/>
            <person name="Osman S."/>
            <person name="Markiewicz E."/>
            <person name="Oyono O.L."/>
            <person name="Patti C."/>
            <person name="Phunkhang P."/>
            <person name="Pierre F."/>
            <person name="Priest M."/>
            <person name="Raghuraman S."/>
            <person name="Rege F."/>
            <person name="Reyes R."/>
            <person name="Rise C."/>
            <person name="Rogov P."/>
            <person name="Ross K."/>
            <person name="Ryan E."/>
            <person name="Settipalli S."/>
            <person name="Shea T."/>
            <person name="Sherpa N."/>
            <person name="Shi L."/>
            <person name="Shih D."/>
            <person name="Sparrow T."/>
            <person name="Spaulding J."/>
            <person name="Stalker J."/>
            <person name="Stange-Thomann N."/>
            <person name="Stavropoulos S."/>
            <person name="Stone C."/>
            <person name="Strader C."/>
            <person name="Tesfaye S."/>
            <person name="Thomson T."/>
            <person name="Thoulutsang Y."/>
            <person name="Thoulutsang D."/>
            <person name="Topham K."/>
            <person name="Topping I."/>
            <person name="Tsamla T."/>
            <person name="Vassiliev H."/>
            <person name="Vo A."/>
            <person name="Wangchuk T."/>
            <person name="Wangdi T."/>
            <person name="Weiand M."/>
            <person name="Wilkinson J."/>
            <person name="Wilson A."/>
            <person name="Yadav S."/>
            <person name="Young G."/>
            <person name="Yu Q."/>
            <person name="Zembek L."/>
            <person name="Zhong D."/>
            <person name="Zimmer A."/>
            <person name="Zwirko Z."/>
            <person name="Jaffe D.B."/>
            <person name="Alvarez P."/>
            <person name="Brockman W."/>
            <person name="Butler J."/>
            <person name="Chin C."/>
            <person name="Gnerre S."/>
            <person name="Grabherr M."/>
            <person name="Kleber M."/>
            <person name="Mauceli E."/>
            <person name="MacCallum I."/>
        </authorList>
    </citation>
    <scope>NUCLEOTIDE SEQUENCE [LARGE SCALE GENOMIC DNA]</scope>
    <source>
        <strain evidence="3">MSH-3 / Tucson 14011-0111.49</strain>
    </source>
</reference>
<evidence type="ECO:0000256" key="1">
    <source>
        <dbReference type="SAM" id="MobiDB-lite"/>
    </source>
</evidence>
<feature type="compositionally biased region" description="Basic and acidic residues" evidence="1">
    <location>
        <begin position="9"/>
        <end position="28"/>
    </location>
</feature>
<feature type="region of interest" description="Disordered" evidence="1">
    <location>
        <begin position="629"/>
        <end position="648"/>
    </location>
</feature>
<dbReference type="EMBL" id="CH479193">
    <property type="protein sequence ID" value="EDW26695.1"/>
    <property type="molecule type" value="Genomic_DNA"/>
</dbReference>
<evidence type="ECO:0000313" key="3">
    <source>
        <dbReference type="Proteomes" id="UP000008744"/>
    </source>
</evidence>
<dbReference type="HOGENOM" id="CLU_354614_0_0_1"/>
<keyword evidence="3" id="KW-1185">Reference proteome</keyword>
<dbReference type="AlphaFoldDB" id="B4GVK0"/>
<organism evidence="3">
    <name type="scientific">Drosophila persimilis</name>
    <name type="common">Fruit fly</name>
    <dbReference type="NCBI Taxonomy" id="7234"/>
    <lineage>
        <taxon>Eukaryota</taxon>
        <taxon>Metazoa</taxon>
        <taxon>Ecdysozoa</taxon>
        <taxon>Arthropoda</taxon>
        <taxon>Hexapoda</taxon>
        <taxon>Insecta</taxon>
        <taxon>Pterygota</taxon>
        <taxon>Neoptera</taxon>
        <taxon>Endopterygota</taxon>
        <taxon>Diptera</taxon>
        <taxon>Brachycera</taxon>
        <taxon>Muscomorpha</taxon>
        <taxon>Ephydroidea</taxon>
        <taxon>Drosophilidae</taxon>
        <taxon>Drosophila</taxon>
        <taxon>Sophophora</taxon>
    </lineage>
</organism>
<dbReference type="OMA" id="TLFWEST"/>
<evidence type="ECO:0000313" key="2">
    <source>
        <dbReference type="EMBL" id="EDW26695.1"/>
    </source>
</evidence>
<dbReference type="eggNOG" id="ENOG502QTFH">
    <property type="taxonomic scope" value="Eukaryota"/>
</dbReference>
<sequence length="792" mass="90241">MVSKRKAKQEKDNVPSKKHKSKDDHNIDPKGQQCSPAPGGLVLDRRDPFALTAEDEVRLRKRPSKFFRMGIRKSLLHNSAINIPEPAGSPKEKDPKFLHPKALFLENIDRIKKKKKSPTPFAFVRPETPFWESIDHCDSTEPALAEKRIEPLMHPIKEENVSPFHVFSDMKMDQSPSPNVVRPDTSLWAGTNYFDTIDPVVPDIWMPSIKEEKTSPTPFAFLYGKQSPSRKVVRPETPFWESIDHCDPTEPALPEKRIQPLMHPIKQENVPPLHVFSDMDLFPYPKKEENVSPFHVFSDMDIFPYPKKEENVSPFHVFSDMDIFPYPKKEENVSPFHVFSDMDIFPYPKKEENVSPFHVFSDMDIFPYPKKEENVSPFHVFSDMDIFPYPKKEENVSPFHVFSDMDIFPYPKKEENVSPFHVFSDMKVDQSPSSNVVRPDTSLWDTDQSPDSNVVPMTLFWESTNHLDPIIISRDPILAGLPLPWPVLETIPEPKNEKLSPSTFAFPYTSLWENMDNINPPETQRHPIKDVMGFPDMDQSPDAQMLARSHDWPQNMDSFDPNECPTPTDNSNGMFPQVWTFVAPVMAVDDKVKKGPRTLRFPSKVDLSSGLLAKCPKLNNSNTVRTELPSSANATIKPRPRKGPKIKAKAPGIKYTRKPKPEPVLVEVPNVEFQFVNLCDPANEHPQELLFTTTDGSDLHVPIDNLKNSLVPWNGEAKVLYIEPFPIQTTLNQSKSHLDAIPKLGAEETEARPRITDAEEDALIAYVEALLAEEDPKDQNMGNVLEAAEGQD</sequence>
<protein>
    <submittedName>
        <fullName evidence="2">GL14671</fullName>
    </submittedName>
</protein>